<protein>
    <submittedName>
        <fullName evidence="2">Uncharacterized protein</fullName>
    </submittedName>
</protein>
<dbReference type="Proteomes" id="UP001417504">
    <property type="component" value="Unassembled WGS sequence"/>
</dbReference>
<evidence type="ECO:0000313" key="2">
    <source>
        <dbReference type="EMBL" id="KAK9090507.1"/>
    </source>
</evidence>
<reference evidence="2 3" key="1">
    <citation type="submission" date="2024-01" db="EMBL/GenBank/DDBJ databases">
        <title>Genome assemblies of Stephania.</title>
        <authorList>
            <person name="Yang L."/>
        </authorList>
    </citation>
    <scope>NUCLEOTIDE SEQUENCE [LARGE SCALE GENOMIC DNA]</scope>
    <source>
        <strain evidence="2">QJT</strain>
        <tissue evidence="2">Leaf</tissue>
    </source>
</reference>
<accession>A0AAP0HMY4</accession>
<name>A0AAP0HMY4_9MAGN</name>
<keyword evidence="1" id="KW-0732">Signal</keyword>
<sequence>MRWPHARIGGLAARMKIFAWLNALKGIFMGKDIATNLQELHSRLVTVTMNHRVNCAAYDAYFQFYKK</sequence>
<dbReference type="EMBL" id="JBBNAE010000010">
    <property type="protein sequence ID" value="KAK9090507.1"/>
    <property type="molecule type" value="Genomic_DNA"/>
</dbReference>
<keyword evidence="3" id="KW-1185">Reference proteome</keyword>
<feature type="chain" id="PRO_5042926715" evidence="1">
    <location>
        <begin position="20"/>
        <end position="67"/>
    </location>
</feature>
<feature type="signal peptide" evidence="1">
    <location>
        <begin position="1"/>
        <end position="19"/>
    </location>
</feature>
<evidence type="ECO:0000256" key="1">
    <source>
        <dbReference type="SAM" id="SignalP"/>
    </source>
</evidence>
<comment type="caution">
    <text evidence="2">The sequence shown here is derived from an EMBL/GenBank/DDBJ whole genome shotgun (WGS) entry which is preliminary data.</text>
</comment>
<proteinExistence type="predicted"/>
<gene>
    <name evidence="2" type="ORF">Sjap_023684</name>
</gene>
<organism evidence="2 3">
    <name type="scientific">Stephania japonica</name>
    <dbReference type="NCBI Taxonomy" id="461633"/>
    <lineage>
        <taxon>Eukaryota</taxon>
        <taxon>Viridiplantae</taxon>
        <taxon>Streptophyta</taxon>
        <taxon>Embryophyta</taxon>
        <taxon>Tracheophyta</taxon>
        <taxon>Spermatophyta</taxon>
        <taxon>Magnoliopsida</taxon>
        <taxon>Ranunculales</taxon>
        <taxon>Menispermaceae</taxon>
        <taxon>Menispermoideae</taxon>
        <taxon>Cissampelideae</taxon>
        <taxon>Stephania</taxon>
    </lineage>
</organism>
<dbReference type="AlphaFoldDB" id="A0AAP0HMY4"/>
<evidence type="ECO:0000313" key="3">
    <source>
        <dbReference type="Proteomes" id="UP001417504"/>
    </source>
</evidence>